<protein>
    <submittedName>
        <fullName evidence="2">Uncharacterized protein</fullName>
    </submittedName>
</protein>
<reference evidence="2" key="1">
    <citation type="submission" date="2019-08" db="EMBL/GenBank/DDBJ databases">
        <title>Reference gene set and small RNA set construction with multiple tissues from Davidia involucrata Baill.</title>
        <authorList>
            <person name="Yang H."/>
            <person name="Zhou C."/>
            <person name="Li G."/>
            <person name="Wang J."/>
            <person name="Gao P."/>
            <person name="Wang M."/>
            <person name="Wang R."/>
            <person name="Zhao Y."/>
        </authorList>
    </citation>
    <scope>NUCLEOTIDE SEQUENCE</scope>
    <source>
        <tissue evidence="2">Mixed with DoveR01_LX</tissue>
    </source>
</reference>
<evidence type="ECO:0000313" key="2">
    <source>
        <dbReference type="EMBL" id="MPA65762.1"/>
    </source>
</evidence>
<dbReference type="PANTHER" id="PTHR34210">
    <property type="entry name" value="OS01G0252900 PROTEIN"/>
    <property type="match status" value="1"/>
</dbReference>
<evidence type="ECO:0000256" key="1">
    <source>
        <dbReference type="SAM" id="MobiDB-lite"/>
    </source>
</evidence>
<dbReference type="AlphaFoldDB" id="A0A5B7BA73"/>
<name>A0A5B7BA73_DAVIN</name>
<feature type="region of interest" description="Disordered" evidence="1">
    <location>
        <begin position="249"/>
        <end position="281"/>
    </location>
</feature>
<sequence length="281" mass="32183">MKRQAPYSDSNSNSNPYAAYQMQHMSIQRMQQNAGMINFPGRPDSFPAEEDRPYIPSKVEGQLQLDRDALKESNPMISHLYTEGQGGNATRSFYQGQMPDQKLDLEKQANKEPRMQSHEQDMEIGYEDKPSPVTFEGLEQKFQDEIIKLLKEQSDAEDAENARHKEKIIEINTQYQEKLSSLRSRQTSRIEEFLRKESQARLHQYQEAGMGHHPPNNTGPIDPHGYSRAAAIEAHRAYATGQFESYRERTPFLGGGRSQGTDARVPYPEGRVYNNSGARHY</sequence>
<proteinExistence type="predicted"/>
<dbReference type="PANTHER" id="PTHR34210:SF4">
    <property type="match status" value="1"/>
</dbReference>
<organism evidence="2">
    <name type="scientific">Davidia involucrata</name>
    <name type="common">Dove tree</name>
    <dbReference type="NCBI Taxonomy" id="16924"/>
    <lineage>
        <taxon>Eukaryota</taxon>
        <taxon>Viridiplantae</taxon>
        <taxon>Streptophyta</taxon>
        <taxon>Embryophyta</taxon>
        <taxon>Tracheophyta</taxon>
        <taxon>Spermatophyta</taxon>
        <taxon>Magnoliopsida</taxon>
        <taxon>eudicotyledons</taxon>
        <taxon>Gunneridae</taxon>
        <taxon>Pentapetalae</taxon>
        <taxon>asterids</taxon>
        <taxon>Cornales</taxon>
        <taxon>Nyssaceae</taxon>
        <taxon>Davidia</taxon>
    </lineage>
</organism>
<gene>
    <name evidence="2" type="ORF">Din_035203</name>
</gene>
<accession>A0A5B7BA73</accession>
<dbReference type="EMBL" id="GHES01035203">
    <property type="protein sequence ID" value="MPA65762.1"/>
    <property type="molecule type" value="Transcribed_RNA"/>
</dbReference>